<dbReference type="Proteomes" id="UP000494329">
    <property type="component" value="Unassembled WGS sequence"/>
</dbReference>
<dbReference type="GO" id="GO:0018493">
    <property type="term" value="F:formylmethanofuran dehydrogenase activity"/>
    <property type="evidence" value="ECO:0007669"/>
    <property type="project" value="InterPro"/>
</dbReference>
<dbReference type="SUPFAM" id="SSF69336">
    <property type="entry name" value="Alpha subunit of glutamate synthase, C-terminal domain"/>
    <property type="match status" value="1"/>
</dbReference>
<dbReference type="CDD" id="cd00980">
    <property type="entry name" value="FwdC/FmdC"/>
    <property type="match status" value="1"/>
</dbReference>
<reference evidence="1 2" key="1">
    <citation type="submission" date="2020-04" db="EMBL/GenBank/DDBJ databases">
        <authorList>
            <person name="De Canck E."/>
        </authorList>
    </citation>
    <scope>NUCLEOTIDE SEQUENCE [LARGE SCALE GENOMIC DNA]</scope>
    <source>
        <strain evidence="1 2">LMG 29739</strain>
    </source>
</reference>
<dbReference type="EMBL" id="CADIKF010000011">
    <property type="protein sequence ID" value="CAB3753939.1"/>
    <property type="molecule type" value="Genomic_DNA"/>
</dbReference>
<evidence type="ECO:0000313" key="1">
    <source>
        <dbReference type="EMBL" id="CAB3753939.1"/>
    </source>
</evidence>
<name>A0A6J5DIA8_9BURK</name>
<gene>
    <name evidence="1" type="primary">fhcC</name>
    <name evidence="1" type="ORF">LMG29739_01836</name>
</gene>
<accession>A0A6J5DIA8</accession>
<dbReference type="NCBIfam" id="TIGR03122">
    <property type="entry name" value="one_C_dehyd_C"/>
    <property type="match status" value="1"/>
</dbReference>
<dbReference type="GO" id="GO:0046914">
    <property type="term" value="F:transition metal ion binding"/>
    <property type="evidence" value="ECO:0007669"/>
    <property type="project" value="InterPro"/>
</dbReference>
<dbReference type="PANTHER" id="PTHR39673">
    <property type="entry name" value="TUNGSTEN FORMYLMETHANOFURAN DEHYDROGENASE, SUBUNIT C (FWDC)"/>
    <property type="match status" value="1"/>
</dbReference>
<organism evidence="1 2">
    <name type="scientific">Paraburkholderia solisilvae</name>
    <dbReference type="NCBI Taxonomy" id="624376"/>
    <lineage>
        <taxon>Bacteria</taxon>
        <taxon>Pseudomonadati</taxon>
        <taxon>Pseudomonadota</taxon>
        <taxon>Betaproteobacteria</taxon>
        <taxon>Burkholderiales</taxon>
        <taxon>Burkholderiaceae</taxon>
        <taxon>Paraburkholderia</taxon>
    </lineage>
</organism>
<dbReference type="PANTHER" id="PTHR39673:SF5">
    <property type="entry name" value="TUNGSTEN-CONTAINING FORMYLMETHANOFURAN DEHYDROGENASE 2 SUBUNIT C"/>
    <property type="match status" value="1"/>
</dbReference>
<protein>
    <submittedName>
        <fullName evidence="1">Formyltransferase/hydrolase complex Fhc subunit C</fullName>
    </submittedName>
</protein>
<dbReference type="RefSeq" id="WP_175110576.1">
    <property type="nucleotide sequence ID" value="NZ_CADIKF010000011.1"/>
</dbReference>
<keyword evidence="1" id="KW-0378">Hydrolase</keyword>
<dbReference type="GO" id="GO:0015948">
    <property type="term" value="P:methanogenesis"/>
    <property type="evidence" value="ECO:0007669"/>
    <property type="project" value="InterPro"/>
</dbReference>
<dbReference type="InterPro" id="IPR036485">
    <property type="entry name" value="Glu_synth_asu_C_sf"/>
</dbReference>
<dbReference type="GO" id="GO:0016740">
    <property type="term" value="F:transferase activity"/>
    <property type="evidence" value="ECO:0007669"/>
    <property type="project" value="UniProtKB-KW"/>
</dbReference>
<dbReference type="AlphaFoldDB" id="A0A6J5DIA8"/>
<evidence type="ECO:0000313" key="2">
    <source>
        <dbReference type="Proteomes" id="UP000494329"/>
    </source>
</evidence>
<dbReference type="GO" id="GO:0016787">
    <property type="term" value="F:hydrolase activity"/>
    <property type="evidence" value="ECO:0007669"/>
    <property type="project" value="UniProtKB-KW"/>
</dbReference>
<sequence>MSTTTLRIKAAPGFRVDGSALLPAALAAQSTADVARIVLRAGNDTCAAGDLFDISRSDRDAANGAKATLVIDGDAGWLDRIGAQLADGHLHVTGAAGDYTGLRMTGGALHIGGSAGAFTGCEMRGGQLGVAGSTGDFAAGALPGDIEGMTGGTLAVGGDAGARLGDRMRRGVVLVGGDAGDFAASRLVAGTIGIAGRIGAHHAYGMRRGTLFLLREPERMPPTFAEGGRGFDVFWALFARALAALREPLATTGAAALNTALAPFFTLDARALPRRLSGDLAVDGRGELLIASTRGSGAH</sequence>
<keyword evidence="1" id="KW-0808">Transferase</keyword>
<dbReference type="Gene3D" id="2.160.20.60">
    <property type="entry name" value="Glutamate synthase, alpha subunit, C-terminal domain"/>
    <property type="match status" value="2"/>
</dbReference>
<dbReference type="InterPro" id="IPR017550">
    <property type="entry name" value="Formylmethanofuran_DH_suC"/>
</dbReference>
<proteinExistence type="predicted"/>
<keyword evidence="2" id="KW-1185">Reference proteome</keyword>